<keyword evidence="9" id="KW-0943">RNA-mediated gene silencing</keyword>
<evidence type="ECO:0000256" key="10">
    <source>
        <dbReference type="ARBA" id="ARBA00047984"/>
    </source>
</evidence>
<feature type="domain" description="DNA2/NAM7 helicase helicase" evidence="12">
    <location>
        <begin position="366"/>
        <end position="468"/>
    </location>
</feature>
<dbReference type="Pfam" id="PF21634">
    <property type="entry name" value="MOV-10_beta-barrel"/>
    <property type="match status" value="1"/>
</dbReference>
<sequence length="883" mass="100978">MGSAVDNKWGDEYSVVGDKEDVGFLDFEDDKSLHSFDPSEEGPVIISMPFPFVGGKPQSALIGVRKVDSITIRNTTSESMDLWSVRIFSSNPENTYTLSTMKPPRTVAEEEEMGFLESDKLEDWVLQPRQTLTIWLSCKPVDIGIHNAVLHFDLGDEKIERVAFLLVEDKVSQILTSSRPYQKAPRKKQQQFNVDTFVAGAQPARTIKRDFKYHLPQFKIPLEVREMIEHEEIPEVVSEGLTPTNYIDFFTNLIIMEELHLEEDMRGHDLEHVIMRRRHYLFLALEGYIHRVEADEIYLKFAKDFHINHRDGDLYNVSFSYNRINMRRLYQSVQMAVELGQEILFPSQLTKKRVIKTSNVVPLNQNLNEEQLRAVQLILSSRGGSPYVIHGPPGTGKTVTLVEVIMQLYRNRKKSRILVCASSNSAADHILERLISKEEIVSVQDNEIFRLNASSRPYEDVNPDILRFCFSENMVFTSPPLKALLRYRIIISTYMSASLLYAEGLCWQGTVVVLAGDPMQLGPVIYSKEAETYGLGKSYLERLFECDFYRDGDENYVTKLLRNYRCHPAILELPSKLFYKGELIACKEEEDSLSMYDWPELPNKAFPVLFVGIQGCDEREGNNPSWFNRTEASKVVDIIRKLRDTLNITESDVGVITPYRQQVLKMKKALEAMEMLDVKVGSVEQFQGQERQIIIISTVRSTVKHNDFDRTYNLGFLSNPRRFNVAITRARMLCNRSFTLRQNAKRKKKEASYYDPYWNKLLRHCTDNGSYLGCSLPQAERYDSSYGEAGYDNDVTGPQQFSNGPEWTDDAPNAPTGGGGWGDNQGEWGSSEDIPPQSSNNPPIWNDNNAQNYSGDGWDDEPYDPQQALKTSSTDGWSTDGWN</sequence>
<evidence type="ECO:0000259" key="13">
    <source>
        <dbReference type="Pfam" id="PF13087"/>
    </source>
</evidence>
<dbReference type="CDD" id="cd18038">
    <property type="entry name" value="DEXXQc_Helz-like"/>
    <property type="match status" value="1"/>
</dbReference>
<dbReference type="InterPro" id="IPR047187">
    <property type="entry name" value="SF1_C_Upf1"/>
</dbReference>
<dbReference type="InterPro" id="IPR041679">
    <property type="entry name" value="DNA2/NAM7-like_C"/>
</dbReference>
<comment type="caution">
    <text evidence="15">The sequence shown here is derived from an EMBL/GenBank/DDBJ whole genome shotgun (WGS) entry which is preliminary data.</text>
</comment>
<keyword evidence="8" id="KW-0067">ATP-binding</keyword>
<evidence type="ECO:0000256" key="1">
    <source>
        <dbReference type="ARBA" id="ARBA00004496"/>
    </source>
</evidence>
<dbReference type="GO" id="GO:0031047">
    <property type="term" value="P:regulatory ncRNA-mediated gene silencing"/>
    <property type="evidence" value="ECO:0007669"/>
    <property type="project" value="UniProtKB-KW"/>
</dbReference>
<feature type="region of interest" description="Disordered" evidence="11">
    <location>
        <begin position="785"/>
        <end position="883"/>
    </location>
</feature>
<dbReference type="Gene3D" id="3.40.50.300">
    <property type="entry name" value="P-loop containing nucleotide triphosphate hydrolases"/>
    <property type="match status" value="2"/>
</dbReference>
<dbReference type="GO" id="GO:0032574">
    <property type="term" value="F:5'-3' RNA helicase activity"/>
    <property type="evidence" value="ECO:0007669"/>
    <property type="project" value="InterPro"/>
</dbReference>
<proteinExistence type="inferred from homology"/>
<dbReference type="InterPro" id="IPR027417">
    <property type="entry name" value="P-loop_NTPase"/>
</dbReference>
<dbReference type="FunFam" id="3.40.50.300:FF:001468">
    <property type="entry name" value="Probable RNA helicase SDE3"/>
    <property type="match status" value="1"/>
</dbReference>
<feature type="compositionally biased region" description="Polar residues" evidence="11">
    <location>
        <begin position="868"/>
        <end position="883"/>
    </location>
</feature>
<evidence type="ECO:0000256" key="6">
    <source>
        <dbReference type="ARBA" id="ARBA00022801"/>
    </source>
</evidence>
<evidence type="ECO:0000256" key="8">
    <source>
        <dbReference type="ARBA" id="ARBA00022840"/>
    </source>
</evidence>
<accession>A0AAV9E8G8</accession>
<keyword evidence="4" id="KW-0963">Cytoplasm</keyword>
<dbReference type="Pfam" id="PF13087">
    <property type="entry name" value="AAA_12"/>
    <property type="match status" value="1"/>
</dbReference>
<dbReference type="SUPFAM" id="SSF52540">
    <property type="entry name" value="P-loop containing nucleoside triphosphate hydrolases"/>
    <property type="match status" value="1"/>
</dbReference>
<dbReference type="Proteomes" id="UP001180020">
    <property type="component" value="Unassembled WGS sequence"/>
</dbReference>
<keyword evidence="6" id="KW-0378">Hydrolase</keyword>
<dbReference type="InterPro" id="IPR026122">
    <property type="entry name" value="MOV-10/SDE3_DEXXQ/H-box"/>
</dbReference>
<protein>
    <recommendedName>
        <fullName evidence="3">RNA helicase</fullName>
        <ecNumber evidence="3">3.6.4.13</ecNumber>
    </recommendedName>
</protein>
<reference evidence="15" key="2">
    <citation type="submission" date="2023-06" db="EMBL/GenBank/DDBJ databases">
        <authorList>
            <person name="Ma L."/>
            <person name="Liu K.-W."/>
            <person name="Li Z."/>
            <person name="Hsiao Y.-Y."/>
            <person name="Qi Y."/>
            <person name="Fu T."/>
            <person name="Tang G."/>
            <person name="Zhang D."/>
            <person name="Sun W.-H."/>
            <person name="Liu D.-K."/>
            <person name="Li Y."/>
            <person name="Chen G.-Z."/>
            <person name="Liu X.-D."/>
            <person name="Liao X.-Y."/>
            <person name="Jiang Y.-T."/>
            <person name="Yu X."/>
            <person name="Hao Y."/>
            <person name="Huang J."/>
            <person name="Zhao X.-W."/>
            <person name="Ke S."/>
            <person name="Chen Y.-Y."/>
            <person name="Wu W.-L."/>
            <person name="Hsu J.-L."/>
            <person name="Lin Y.-F."/>
            <person name="Huang M.-D."/>
            <person name="Li C.-Y."/>
            <person name="Huang L."/>
            <person name="Wang Z.-W."/>
            <person name="Zhao X."/>
            <person name="Zhong W.-Y."/>
            <person name="Peng D.-H."/>
            <person name="Ahmad S."/>
            <person name="Lan S."/>
            <person name="Zhang J.-S."/>
            <person name="Tsai W.-C."/>
            <person name="Van De Peer Y."/>
            <person name="Liu Z.-J."/>
        </authorList>
    </citation>
    <scope>NUCLEOTIDE SEQUENCE</scope>
    <source>
        <strain evidence="15">CP</strain>
        <tissue evidence="15">Leaves</tissue>
    </source>
</reference>
<keyword evidence="16" id="KW-1185">Reference proteome</keyword>
<dbReference type="GO" id="GO:0003723">
    <property type="term" value="F:RNA binding"/>
    <property type="evidence" value="ECO:0007669"/>
    <property type="project" value="InterPro"/>
</dbReference>
<evidence type="ECO:0000313" key="16">
    <source>
        <dbReference type="Proteomes" id="UP001180020"/>
    </source>
</evidence>
<feature type="compositionally biased region" description="Polar residues" evidence="11">
    <location>
        <begin position="796"/>
        <end position="805"/>
    </location>
</feature>
<feature type="domain" description="DNA2/NAM7 helicase-like C-terminal" evidence="13">
    <location>
        <begin position="536"/>
        <end position="732"/>
    </location>
</feature>
<evidence type="ECO:0000256" key="3">
    <source>
        <dbReference type="ARBA" id="ARBA00012552"/>
    </source>
</evidence>
<dbReference type="GO" id="GO:0005737">
    <property type="term" value="C:cytoplasm"/>
    <property type="evidence" value="ECO:0007669"/>
    <property type="project" value="UniProtKB-SubCell"/>
</dbReference>
<dbReference type="EMBL" id="JAUJYO010000008">
    <property type="protein sequence ID" value="KAK1309746.1"/>
    <property type="molecule type" value="Genomic_DNA"/>
</dbReference>
<evidence type="ECO:0000259" key="12">
    <source>
        <dbReference type="Pfam" id="PF13086"/>
    </source>
</evidence>
<comment type="similarity">
    <text evidence="2">Belongs to the DNA2/NAM7 helicase family. SDE3 subfamily.</text>
</comment>
<evidence type="ECO:0000256" key="4">
    <source>
        <dbReference type="ARBA" id="ARBA00022490"/>
    </source>
</evidence>
<evidence type="ECO:0000256" key="11">
    <source>
        <dbReference type="SAM" id="MobiDB-lite"/>
    </source>
</evidence>
<reference evidence="15" key="1">
    <citation type="journal article" date="2023" name="Nat. Commun.">
        <title>Diploid and tetraploid genomes of Acorus and the evolution of monocots.</title>
        <authorList>
            <person name="Ma L."/>
            <person name="Liu K.W."/>
            <person name="Li Z."/>
            <person name="Hsiao Y.Y."/>
            <person name="Qi Y."/>
            <person name="Fu T."/>
            <person name="Tang G.D."/>
            <person name="Zhang D."/>
            <person name="Sun W.H."/>
            <person name="Liu D.K."/>
            <person name="Li Y."/>
            <person name="Chen G.Z."/>
            <person name="Liu X.D."/>
            <person name="Liao X.Y."/>
            <person name="Jiang Y.T."/>
            <person name="Yu X."/>
            <person name="Hao Y."/>
            <person name="Huang J."/>
            <person name="Zhao X.W."/>
            <person name="Ke S."/>
            <person name="Chen Y.Y."/>
            <person name="Wu W.L."/>
            <person name="Hsu J.L."/>
            <person name="Lin Y.F."/>
            <person name="Huang M.D."/>
            <person name="Li C.Y."/>
            <person name="Huang L."/>
            <person name="Wang Z.W."/>
            <person name="Zhao X."/>
            <person name="Zhong W.Y."/>
            <person name="Peng D.H."/>
            <person name="Ahmad S."/>
            <person name="Lan S."/>
            <person name="Zhang J.S."/>
            <person name="Tsai W.C."/>
            <person name="Van de Peer Y."/>
            <person name="Liu Z.J."/>
        </authorList>
    </citation>
    <scope>NUCLEOTIDE SEQUENCE</scope>
    <source>
        <strain evidence="15">CP</strain>
    </source>
</reference>
<organism evidence="15 16">
    <name type="scientific">Acorus calamus</name>
    <name type="common">Sweet flag</name>
    <dbReference type="NCBI Taxonomy" id="4465"/>
    <lineage>
        <taxon>Eukaryota</taxon>
        <taxon>Viridiplantae</taxon>
        <taxon>Streptophyta</taxon>
        <taxon>Embryophyta</taxon>
        <taxon>Tracheophyta</taxon>
        <taxon>Spermatophyta</taxon>
        <taxon>Magnoliopsida</taxon>
        <taxon>Liliopsida</taxon>
        <taxon>Acoraceae</taxon>
        <taxon>Acorus</taxon>
    </lineage>
</organism>
<dbReference type="Pfam" id="PF13086">
    <property type="entry name" value="AAA_11"/>
    <property type="match status" value="1"/>
</dbReference>
<evidence type="ECO:0000256" key="7">
    <source>
        <dbReference type="ARBA" id="ARBA00022806"/>
    </source>
</evidence>
<feature type="compositionally biased region" description="Polar residues" evidence="11">
    <location>
        <begin position="836"/>
        <end position="854"/>
    </location>
</feature>
<dbReference type="PANTHER" id="PTHR45418">
    <property type="entry name" value="CANCER/TESTIS ANTIGEN 55"/>
    <property type="match status" value="1"/>
</dbReference>
<evidence type="ECO:0000259" key="14">
    <source>
        <dbReference type="Pfam" id="PF21634"/>
    </source>
</evidence>
<evidence type="ECO:0000313" key="15">
    <source>
        <dbReference type="EMBL" id="KAK1309746.1"/>
    </source>
</evidence>
<gene>
    <name evidence="15" type="primary">SDE3</name>
    <name evidence="15" type="ORF">QJS10_CPA08g00331</name>
</gene>
<keyword evidence="5" id="KW-0547">Nucleotide-binding</keyword>
<dbReference type="EC" id="3.6.4.13" evidence="3"/>
<dbReference type="PANTHER" id="PTHR45418:SF1">
    <property type="entry name" value="CANCER_TESTIS ANTIGEN 55"/>
    <property type="match status" value="1"/>
</dbReference>
<comment type="subcellular location">
    <subcellularLocation>
        <location evidence="1">Cytoplasm</location>
    </subcellularLocation>
</comment>
<keyword evidence="7 15" id="KW-0347">Helicase</keyword>
<dbReference type="InterPro" id="IPR041677">
    <property type="entry name" value="DNA2/NAM7_AAA_11"/>
</dbReference>
<evidence type="ECO:0000256" key="2">
    <source>
        <dbReference type="ARBA" id="ARBA00005601"/>
    </source>
</evidence>
<dbReference type="GO" id="GO:0005524">
    <property type="term" value="F:ATP binding"/>
    <property type="evidence" value="ECO:0007669"/>
    <property type="project" value="UniProtKB-KW"/>
</dbReference>
<dbReference type="CDD" id="cd18808">
    <property type="entry name" value="SF1_C_Upf1"/>
    <property type="match status" value="1"/>
</dbReference>
<feature type="domain" description="Helicase MOV-10-like beta-barrel" evidence="14">
    <location>
        <begin position="285"/>
        <end position="319"/>
    </location>
</feature>
<dbReference type="AlphaFoldDB" id="A0AAV9E8G8"/>
<evidence type="ECO:0000256" key="5">
    <source>
        <dbReference type="ARBA" id="ARBA00022741"/>
    </source>
</evidence>
<name>A0AAV9E8G8_ACOCL</name>
<dbReference type="InterPro" id="IPR049080">
    <property type="entry name" value="MOV-10-like_beta-barrel"/>
</dbReference>
<evidence type="ECO:0000256" key="9">
    <source>
        <dbReference type="ARBA" id="ARBA00023158"/>
    </source>
</evidence>
<dbReference type="GO" id="GO:0016787">
    <property type="term" value="F:hydrolase activity"/>
    <property type="evidence" value="ECO:0007669"/>
    <property type="project" value="UniProtKB-KW"/>
</dbReference>
<comment type="catalytic activity">
    <reaction evidence="10">
        <text>ATP + H2O = ADP + phosphate + H(+)</text>
        <dbReference type="Rhea" id="RHEA:13065"/>
        <dbReference type="ChEBI" id="CHEBI:15377"/>
        <dbReference type="ChEBI" id="CHEBI:15378"/>
        <dbReference type="ChEBI" id="CHEBI:30616"/>
        <dbReference type="ChEBI" id="CHEBI:43474"/>
        <dbReference type="ChEBI" id="CHEBI:456216"/>
        <dbReference type="EC" id="3.6.4.13"/>
    </reaction>
</comment>